<evidence type="ECO:0000313" key="1">
    <source>
        <dbReference type="EMBL" id="VEL31503.1"/>
    </source>
</evidence>
<dbReference type="AlphaFoldDB" id="A0A448X9E2"/>
<organism evidence="1 2">
    <name type="scientific">Protopolystoma xenopodis</name>
    <dbReference type="NCBI Taxonomy" id="117903"/>
    <lineage>
        <taxon>Eukaryota</taxon>
        <taxon>Metazoa</taxon>
        <taxon>Spiralia</taxon>
        <taxon>Lophotrochozoa</taxon>
        <taxon>Platyhelminthes</taxon>
        <taxon>Monogenea</taxon>
        <taxon>Polyopisthocotylea</taxon>
        <taxon>Polystomatidea</taxon>
        <taxon>Polystomatidae</taxon>
        <taxon>Protopolystoma</taxon>
    </lineage>
</organism>
<name>A0A448X9E2_9PLAT</name>
<keyword evidence="2" id="KW-1185">Reference proteome</keyword>
<reference evidence="1" key="1">
    <citation type="submission" date="2018-11" db="EMBL/GenBank/DDBJ databases">
        <authorList>
            <consortium name="Pathogen Informatics"/>
        </authorList>
    </citation>
    <scope>NUCLEOTIDE SEQUENCE</scope>
</reference>
<proteinExistence type="predicted"/>
<dbReference type="EMBL" id="CAAALY010123080">
    <property type="protein sequence ID" value="VEL31503.1"/>
    <property type="molecule type" value="Genomic_DNA"/>
</dbReference>
<gene>
    <name evidence="1" type="ORF">PXEA_LOCUS24943</name>
</gene>
<sequence>MPSRADSDHRTILFNLRSFFWRRPVSSCRMSLFLHFSSHLLSRPLKAAVTTMTLCMLF</sequence>
<evidence type="ECO:0000313" key="2">
    <source>
        <dbReference type="Proteomes" id="UP000784294"/>
    </source>
</evidence>
<comment type="caution">
    <text evidence="1">The sequence shown here is derived from an EMBL/GenBank/DDBJ whole genome shotgun (WGS) entry which is preliminary data.</text>
</comment>
<protein>
    <submittedName>
        <fullName evidence="1">Uncharacterized protein</fullName>
    </submittedName>
</protein>
<dbReference type="Proteomes" id="UP000784294">
    <property type="component" value="Unassembled WGS sequence"/>
</dbReference>
<accession>A0A448X9E2</accession>